<dbReference type="GO" id="GO:0005975">
    <property type="term" value="P:carbohydrate metabolic process"/>
    <property type="evidence" value="ECO:0007669"/>
    <property type="project" value="InterPro"/>
</dbReference>
<dbReference type="GO" id="GO:0030246">
    <property type="term" value="F:carbohydrate binding"/>
    <property type="evidence" value="ECO:0007669"/>
    <property type="project" value="InterPro"/>
</dbReference>
<dbReference type="AlphaFoldDB" id="A0A943HHA0"/>
<accession>A0A943HHA0</accession>
<organism evidence="3 4">
    <name type="scientific">Subdoligranulum variabile</name>
    <dbReference type="NCBI Taxonomy" id="214851"/>
    <lineage>
        <taxon>Bacteria</taxon>
        <taxon>Bacillati</taxon>
        <taxon>Bacillota</taxon>
        <taxon>Clostridia</taxon>
        <taxon>Eubacteriales</taxon>
        <taxon>Oscillospiraceae</taxon>
        <taxon>Subdoligranulum</taxon>
    </lineage>
</organism>
<sequence length="141" mass="15713">MSMIEQAQAIREAMDYAGASLDEDTALICVALYRPWEVGVAYKQNDRFTYGVNSVGDPQLYKVAQAHTSQADWLPDKTSALYTPIGLDESGYPIWSKPTGAHDAYNKGDIVNYNGKLYQSTIDGNTWSPDEYPAGWVEYTE</sequence>
<evidence type="ECO:0000313" key="4">
    <source>
        <dbReference type="Proteomes" id="UP000759273"/>
    </source>
</evidence>
<dbReference type="Proteomes" id="UP000759273">
    <property type="component" value="Unassembled WGS sequence"/>
</dbReference>
<dbReference type="InterPro" id="IPR036573">
    <property type="entry name" value="CBM_sf_5/12"/>
</dbReference>
<protein>
    <recommendedName>
        <fullName evidence="2">Chitin-binding type-3 domain-containing protein</fullName>
    </recommendedName>
</protein>
<dbReference type="CDD" id="cd12214">
    <property type="entry name" value="ChiA1_BD"/>
    <property type="match status" value="1"/>
</dbReference>
<reference evidence="3" key="1">
    <citation type="submission" date="2021-02" db="EMBL/GenBank/DDBJ databases">
        <title>Infant gut strain persistence is associated with maternal origin, phylogeny, and functional potential including surface adhesion and iron acquisition.</title>
        <authorList>
            <person name="Lou Y.C."/>
        </authorList>
    </citation>
    <scope>NUCLEOTIDE SEQUENCE</scope>
    <source>
        <strain evidence="3">L3_101_000M1_dasL3_101_000M1_concoct_87</strain>
    </source>
</reference>
<evidence type="ECO:0000256" key="1">
    <source>
        <dbReference type="ARBA" id="ARBA00022801"/>
    </source>
</evidence>
<dbReference type="GO" id="GO:0005576">
    <property type="term" value="C:extracellular region"/>
    <property type="evidence" value="ECO:0007669"/>
    <property type="project" value="InterPro"/>
</dbReference>
<gene>
    <name evidence="3" type="ORF">KHY36_04410</name>
</gene>
<name>A0A943HHA0_9FIRM</name>
<dbReference type="InterPro" id="IPR003610">
    <property type="entry name" value="CBM5/12"/>
</dbReference>
<keyword evidence="1" id="KW-0378">Hydrolase</keyword>
<dbReference type="SUPFAM" id="SSF51055">
    <property type="entry name" value="Carbohydrate binding domain"/>
    <property type="match status" value="1"/>
</dbReference>
<evidence type="ECO:0000259" key="2">
    <source>
        <dbReference type="Pfam" id="PF02839"/>
    </source>
</evidence>
<dbReference type="EMBL" id="JAGZGG010000006">
    <property type="protein sequence ID" value="MBS5331758.1"/>
    <property type="molecule type" value="Genomic_DNA"/>
</dbReference>
<comment type="caution">
    <text evidence="3">The sequence shown here is derived from an EMBL/GenBank/DDBJ whole genome shotgun (WGS) entry which is preliminary data.</text>
</comment>
<dbReference type="Gene3D" id="2.10.10.20">
    <property type="entry name" value="Carbohydrate-binding module superfamily 5/12"/>
    <property type="match status" value="2"/>
</dbReference>
<feature type="domain" description="Chitin-binding type-3" evidence="2">
    <location>
        <begin position="101"/>
        <end position="136"/>
    </location>
</feature>
<proteinExistence type="predicted"/>
<evidence type="ECO:0000313" key="3">
    <source>
        <dbReference type="EMBL" id="MBS5331758.1"/>
    </source>
</evidence>
<dbReference type="Pfam" id="PF02839">
    <property type="entry name" value="CBM_5_12"/>
    <property type="match status" value="1"/>
</dbReference>
<dbReference type="GO" id="GO:0004553">
    <property type="term" value="F:hydrolase activity, hydrolyzing O-glycosyl compounds"/>
    <property type="evidence" value="ECO:0007669"/>
    <property type="project" value="InterPro"/>
</dbReference>